<sequence length="93" mass="10433">MSVIEFARQYVPDSFLQNNLNKLAATRFAFTMKCVLANGNRPVDWNGTHSVLRHFQGLYCLLMVITSSILMLSLKSATGLSLTLIWALEVHGF</sequence>
<evidence type="ECO:0000256" key="1">
    <source>
        <dbReference type="SAM" id="Phobius"/>
    </source>
</evidence>
<evidence type="ECO:0000313" key="3">
    <source>
        <dbReference type="Proteomes" id="UP000708208"/>
    </source>
</evidence>
<dbReference type="Proteomes" id="UP000708208">
    <property type="component" value="Unassembled WGS sequence"/>
</dbReference>
<gene>
    <name evidence="2" type="ORF">AFUS01_LOCUS42066</name>
</gene>
<keyword evidence="1" id="KW-0812">Transmembrane</keyword>
<reference evidence="2" key="1">
    <citation type="submission" date="2021-06" db="EMBL/GenBank/DDBJ databases">
        <authorList>
            <person name="Hodson N. C."/>
            <person name="Mongue J. A."/>
            <person name="Jaron S. K."/>
        </authorList>
    </citation>
    <scope>NUCLEOTIDE SEQUENCE</scope>
</reference>
<name>A0A8J2LBG8_9HEXA</name>
<proteinExistence type="predicted"/>
<evidence type="ECO:0000313" key="2">
    <source>
        <dbReference type="EMBL" id="CAG7832382.1"/>
    </source>
</evidence>
<keyword evidence="3" id="KW-1185">Reference proteome</keyword>
<accession>A0A8J2LBG8</accession>
<dbReference type="EMBL" id="CAJVCH010564753">
    <property type="protein sequence ID" value="CAG7832382.1"/>
    <property type="molecule type" value="Genomic_DNA"/>
</dbReference>
<dbReference type="AlphaFoldDB" id="A0A8J2LBG8"/>
<comment type="caution">
    <text evidence="2">The sequence shown here is derived from an EMBL/GenBank/DDBJ whole genome shotgun (WGS) entry which is preliminary data.</text>
</comment>
<protein>
    <submittedName>
        <fullName evidence="2">Uncharacterized protein</fullName>
    </submittedName>
</protein>
<keyword evidence="1" id="KW-0472">Membrane</keyword>
<keyword evidence="1" id="KW-1133">Transmembrane helix</keyword>
<organism evidence="2 3">
    <name type="scientific">Allacma fusca</name>
    <dbReference type="NCBI Taxonomy" id="39272"/>
    <lineage>
        <taxon>Eukaryota</taxon>
        <taxon>Metazoa</taxon>
        <taxon>Ecdysozoa</taxon>
        <taxon>Arthropoda</taxon>
        <taxon>Hexapoda</taxon>
        <taxon>Collembola</taxon>
        <taxon>Symphypleona</taxon>
        <taxon>Sminthuridae</taxon>
        <taxon>Allacma</taxon>
    </lineage>
</organism>
<feature type="transmembrane region" description="Helical" evidence="1">
    <location>
        <begin position="58"/>
        <end position="88"/>
    </location>
</feature>